<keyword evidence="3" id="KW-0812">Transmembrane</keyword>
<dbReference type="CDD" id="cd21442">
    <property type="entry name" value="SNARE_NTD_STX6-like"/>
    <property type="match status" value="1"/>
</dbReference>
<dbReference type="Gene3D" id="1.20.58.90">
    <property type="match status" value="1"/>
</dbReference>
<feature type="domain" description="Syntaxin 6/10/61 N-terminal" evidence="4">
    <location>
        <begin position="4"/>
        <end position="106"/>
    </location>
</feature>
<proteinExistence type="predicted"/>
<dbReference type="GO" id="GO:0016020">
    <property type="term" value="C:membrane"/>
    <property type="evidence" value="ECO:0007669"/>
    <property type="project" value="InterPro"/>
</dbReference>
<keyword evidence="6" id="KW-1185">Reference proteome</keyword>
<dbReference type="InterPro" id="IPR010989">
    <property type="entry name" value="SNARE"/>
</dbReference>
<evidence type="ECO:0000313" key="5">
    <source>
        <dbReference type="EMBL" id="CEQ42432.1"/>
    </source>
</evidence>
<dbReference type="Proteomes" id="UP000243876">
    <property type="component" value="Unassembled WGS sequence"/>
</dbReference>
<gene>
    <name evidence="5" type="primary">SPOSA6832_04228</name>
</gene>
<feature type="non-terminal residue" evidence="5">
    <location>
        <position position="1"/>
    </location>
</feature>
<keyword evidence="3" id="KW-0472">Membrane</keyword>
<protein>
    <submittedName>
        <fullName evidence="5">SPOSA6832_04228-mRNA-1:cds</fullName>
    </submittedName>
</protein>
<accession>A0A0D6EQS0</accession>
<dbReference type="GO" id="GO:0048193">
    <property type="term" value="P:Golgi vesicle transport"/>
    <property type="evidence" value="ECO:0007669"/>
    <property type="project" value="InterPro"/>
</dbReference>
<dbReference type="Pfam" id="PF09177">
    <property type="entry name" value="STX6_10_61_N"/>
    <property type="match status" value="1"/>
</dbReference>
<dbReference type="InterPro" id="IPR015260">
    <property type="entry name" value="Syntaxin-6/10/61_N"/>
</dbReference>
<keyword evidence="3" id="KW-1133">Transmembrane helix</keyword>
<evidence type="ECO:0000256" key="2">
    <source>
        <dbReference type="ARBA" id="ARBA00046280"/>
    </source>
</evidence>
<dbReference type="SUPFAM" id="SSF47661">
    <property type="entry name" value="t-snare proteins"/>
    <property type="match status" value="1"/>
</dbReference>
<comment type="subcellular location">
    <subcellularLocation>
        <location evidence="2">Endomembrane system</location>
        <topology evidence="2">Single-pass type IV membrane protein</topology>
    </subcellularLocation>
</comment>
<dbReference type="Gene3D" id="1.20.5.110">
    <property type="match status" value="1"/>
</dbReference>
<keyword evidence="1" id="KW-0813">Transport</keyword>
<organism evidence="5 6">
    <name type="scientific">Sporidiobolus salmonicolor</name>
    <name type="common">Yeast-like fungus</name>
    <name type="synonym">Sporobolomyces salmonicolor</name>
    <dbReference type="NCBI Taxonomy" id="5005"/>
    <lineage>
        <taxon>Eukaryota</taxon>
        <taxon>Fungi</taxon>
        <taxon>Dikarya</taxon>
        <taxon>Basidiomycota</taxon>
        <taxon>Pucciniomycotina</taxon>
        <taxon>Microbotryomycetes</taxon>
        <taxon>Sporidiobolales</taxon>
        <taxon>Sporidiobolaceae</taxon>
        <taxon>Sporobolomyces</taxon>
    </lineage>
</organism>
<dbReference type="CDD" id="cd15851">
    <property type="entry name" value="SNARE_Syntaxin6"/>
    <property type="match status" value="1"/>
</dbReference>
<keyword evidence="1" id="KW-0653">Protein transport</keyword>
<dbReference type="AlphaFoldDB" id="A0A0D6EQS0"/>
<dbReference type="EMBL" id="CENE01000026">
    <property type="protein sequence ID" value="CEQ42432.1"/>
    <property type="molecule type" value="Genomic_DNA"/>
</dbReference>
<dbReference type="OrthoDB" id="546861at2759"/>
<evidence type="ECO:0000313" key="6">
    <source>
        <dbReference type="Proteomes" id="UP000243876"/>
    </source>
</evidence>
<sequence length="258" mass="28871">MDEDPYYGVKAEVESTLATLVSLSSSHSRLLRQTPAAQHSTSAEVQWSLSELKATLAAIEPDVAELHESVEAIEAPGIARRLGIADREVKARRDFVERVKSEISEIARKRLSAASSAYPPSYHTTASYPLEASDAEASDPNAEFEIQHQSVRRPFFVHPLRRMLLILLPLFSHRLQLLREQQDRTLTDISGTVGLLREQAKIIGHELDHHVDSTASRLTKAQRKMDRFIKDNSSSPASWCILVLIVVLSVLLFIIVFL</sequence>
<dbReference type="GO" id="GO:0012505">
    <property type="term" value="C:endomembrane system"/>
    <property type="evidence" value="ECO:0007669"/>
    <property type="project" value="UniProtKB-SubCell"/>
</dbReference>
<dbReference type="SUPFAM" id="SSF58038">
    <property type="entry name" value="SNARE fusion complex"/>
    <property type="match status" value="1"/>
</dbReference>
<feature type="transmembrane region" description="Helical" evidence="3">
    <location>
        <begin position="236"/>
        <end position="257"/>
    </location>
</feature>
<dbReference type="GO" id="GO:0015031">
    <property type="term" value="P:protein transport"/>
    <property type="evidence" value="ECO:0007669"/>
    <property type="project" value="UniProtKB-KW"/>
</dbReference>
<evidence type="ECO:0000256" key="3">
    <source>
        <dbReference type="SAM" id="Phobius"/>
    </source>
</evidence>
<evidence type="ECO:0000259" key="4">
    <source>
        <dbReference type="Pfam" id="PF09177"/>
    </source>
</evidence>
<name>A0A0D6EQS0_SPOSA</name>
<evidence type="ECO:0000256" key="1">
    <source>
        <dbReference type="ARBA" id="ARBA00022927"/>
    </source>
</evidence>
<reference evidence="6" key="1">
    <citation type="submission" date="2015-02" db="EMBL/GenBank/DDBJ databases">
        <authorList>
            <person name="Gon?alves P."/>
        </authorList>
    </citation>
    <scope>NUCLEOTIDE SEQUENCE [LARGE SCALE GENOMIC DNA]</scope>
</reference>